<dbReference type="Gene3D" id="1.10.150.50">
    <property type="entry name" value="Transcription Factor, Ets-1"/>
    <property type="match status" value="3"/>
</dbReference>
<feature type="compositionally biased region" description="Polar residues" evidence="5">
    <location>
        <begin position="836"/>
        <end position="845"/>
    </location>
</feature>
<dbReference type="PROSITE" id="PS50105">
    <property type="entry name" value="SAM_DOMAIN"/>
    <property type="match status" value="3"/>
</dbReference>
<evidence type="ECO:0000256" key="3">
    <source>
        <dbReference type="ARBA" id="ARBA00023054"/>
    </source>
</evidence>
<dbReference type="InterPro" id="IPR001660">
    <property type="entry name" value="SAM"/>
</dbReference>
<dbReference type="InterPro" id="IPR037620">
    <property type="entry name" value="LIP-1_SAM_1"/>
</dbReference>
<name>A0A814KK96_ADIRI</name>
<organism evidence="8 10">
    <name type="scientific">Adineta ricciae</name>
    <name type="common">Rotifer</name>
    <dbReference type="NCBI Taxonomy" id="249248"/>
    <lineage>
        <taxon>Eukaryota</taxon>
        <taxon>Metazoa</taxon>
        <taxon>Spiralia</taxon>
        <taxon>Gnathifera</taxon>
        <taxon>Rotifera</taxon>
        <taxon>Eurotatoria</taxon>
        <taxon>Bdelloidea</taxon>
        <taxon>Adinetida</taxon>
        <taxon>Adinetidae</taxon>
        <taxon>Adineta</taxon>
    </lineage>
</organism>
<dbReference type="PANTHER" id="PTHR12587:SF20">
    <property type="entry name" value="LIPRIN-ALPHA, ISOFORM E"/>
    <property type="match status" value="1"/>
</dbReference>
<evidence type="ECO:0000256" key="2">
    <source>
        <dbReference type="ARBA" id="ARBA00022737"/>
    </source>
</evidence>
<evidence type="ECO:0000313" key="8">
    <source>
        <dbReference type="EMBL" id="CAF1053105.1"/>
    </source>
</evidence>
<dbReference type="Proteomes" id="UP000663852">
    <property type="component" value="Unassembled WGS sequence"/>
</dbReference>
<evidence type="ECO:0000256" key="5">
    <source>
        <dbReference type="SAM" id="MobiDB-lite"/>
    </source>
</evidence>
<feature type="coiled-coil region" evidence="4">
    <location>
        <begin position="665"/>
        <end position="699"/>
    </location>
</feature>
<keyword evidence="9" id="KW-1185">Reference proteome</keyword>
<dbReference type="InterPro" id="IPR057892">
    <property type="entry name" value="LIP-1_CC2"/>
</dbReference>
<evidence type="ECO:0000256" key="1">
    <source>
        <dbReference type="ARBA" id="ARBA00007026"/>
    </source>
</evidence>
<protein>
    <recommendedName>
        <fullName evidence="6">SAM domain-containing protein</fullName>
    </recommendedName>
</protein>
<evidence type="ECO:0000256" key="4">
    <source>
        <dbReference type="SAM" id="Coils"/>
    </source>
</evidence>
<evidence type="ECO:0000259" key="6">
    <source>
        <dbReference type="PROSITE" id="PS50105"/>
    </source>
</evidence>
<feature type="coiled-coil region" evidence="4">
    <location>
        <begin position="242"/>
        <end position="272"/>
    </location>
</feature>
<feature type="region of interest" description="Disordered" evidence="5">
    <location>
        <begin position="801"/>
        <end position="948"/>
    </location>
</feature>
<dbReference type="GO" id="GO:0048786">
    <property type="term" value="C:presynaptic active zone"/>
    <property type="evidence" value="ECO:0007669"/>
    <property type="project" value="TreeGrafter"/>
</dbReference>
<feature type="coiled-coil region" evidence="4">
    <location>
        <begin position="156"/>
        <end position="197"/>
    </location>
</feature>
<feature type="compositionally biased region" description="Polar residues" evidence="5">
    <location>
        <begin position="1295"/>
        <end position="1306"/>
    </location>
</feature>
<dbReference type="Pfam" id="PF07647">
    <property type="entry name" value="SAM_2"/>
    <property type="match status" value="1"/>
</dbReference>
<accession>A0A814KK96</accession>
<dbReference type="GO" id="GO:0050808">
    <property type="term" value="P:synapse organization"/>
    <property type="evidence" value="ECO:0007669"/>
    <property type="project" value="TreeGrafter"/>
</dbReference>
<feature type="domain" description="SAM" evidence="6">
    <location>
        <begin position="1011"/>
        <end position="1077"/>
    </location>
</feature>
<evidence type="ECO:0000313" key="10">
    <source>
        <dbReference type="Proteomes" id="UP000663852"/>
    </source>
</evidence>
<gene>
    <name evidence="8" type="ORF">EDS130_LOCUS17531</name>
    <name evidence="7" type="ORF">XAT740_LOCUS6986</name>
</gene>
<comment type="caution">
    <text evidence="8">The sequence shown here is derived from an EMBL/GenBank/DDBJ whole genome shotgun (WGS) entry which is preliminary data.</text>
</comment>
<dbReference type="InterPro" id="IPR037621">
    <property type="entry name" value="LIP-1_SAM_2"/>
</dbReference>
<dbReference type="OrthoDB" id="2132119at2759"/>
<dbReference type="FunFam" id="1.10.150.50:FF:000004">
    <property type="entry name" value="PTPRF interacting protein alpha 1"/>
    <property type="match status" value="1"/>
</dbReference>
<dbReference type="EMBL" id="CAJNOJ010000079">
    <property type="protein sequence ID" value="CAF1053105.1"/>
    <property type="molecule type" value="Genomic_DNA"/>
</dbReference>
<feature type="domain" description="SAM" evidence="6">
    <location>
        <begin position="1184"/>
        <end position="1254"/>
    </location>
</feature>
<dbReference type="Proteomes" id="UP000663828">
    <property type="component" value="Unassembled WGS sequence"/>
</dbReference>
<feature type="region of interest" description="Disordered" evidence="5">
    <location>
        <begin position="1286"/>
        <end position="1306"/>
    </location>
</feature>
<dbReference type="Pfam" id="PF25526">
    <property type="entry name" value="LIP-1"/>
    <property type="match status" value="1"/>
</dbReference>
<feature type="compositionally biased region" description="Polar residues" evidence="5">
    <location>
        <begin position="801"/>
        <end position="824"/>
    </location>
</feature>
<feature type="domain" description="SAM" evidence="6">
    <location>
        <begin position="1103"/>
        <end position="1160"/>
    </location>
</feature>
<keyword evidence="3 4" id="KW-0175">Coiled coil</keyword>
<dbReference type="GO" id="GO:0005737">
    <property type="term" value="C:cytoplasm"/>
    <property type="evidence" value="ECO:0007669"/>
    <property type="project" value="UniProtKB-ARBA"/>
</dbReference>
<reference evidence="8" key="1">
    <citation type="submission" date="2021-02" db="EMBL/GenBank/DDBJ databases">
        <authorList>
            <person name="Nowell W R."/>
        </authorList>
    </citation>
    <scope>NUCLEOTIDE SEQUENCE</scope>
</reference>
<proteinExistence type="inferred from homology"/>
<dbReference type="CDD" id="cd09562">
    <property type="entry name" value="SAM_liprin-alpha1_2_3_4_repeat1"/>
    <property type="match status" value="1"/>
</dbReference>
<feature type="compositionally biased region" description="Polar residues" evidence="5">
    <location>
        <begin position="852"/>
        <end position="874"/>
    </location>
</feature>
<feature type="region of interest" description="Disordered" evidence="5">
    <location>
        <begin position="708"/>
        <end position="727"/>
    </location>
</feature>
<comment type="similarity">
    <text evidence="1">Belongs to the liprin family. Liprin-alpha subfamily.</text>
</comment>
<feature type="compositionally biased region" description="Basic and acidic residues" evidence="5">
    <location>
        <begin position="352"/>
        <end position="368"/>
    </location>
</feature>
<dbReference type="Pfam" id="PF00536">
    <property type="entry name" value="SAM_1"/>
    <property type="match status" value="2"/>
</dbReference>
<feature type="region of interest" description="Disordered" evidence="5">
    <location>
        <begin position="347"/>
        <end position="368"/>
    </location>
</feature>
<sequence length="1306" mass="150010">MVNLECYSKSPLSFYNDRSRFLSKMNSSVNLYAYLTTNISNNNNTFSNSLDDDSSDNDLSTDTNPFTMASSESSDSAIVSDEIDDLDLSNHQQNDAWAEQLDRTVLSFTSLSESFYLLNQIEQQNIYDNCTSVSKYRRPLPRTSPAQSYFSSNKDYVTVVRELAQLREQLHDKEDEVTELKAERNNTRLLLEHLEQLVARHERSIRTTVMRRQAQGVSSEVEVLKALKSLFEHHKALDEKVRERLKIEIEKNIQLKDELERTKNELAGVRETQSSKLIDVDQLKIMSNGTIDPESLSGKLIEMQELMDNQCNELITARARIHELTNRNKELEERACLFQRDLSHTQDQATKYQRDLKESQAQKEDQEERISTLEKRYLSLQKETAHLTEFNNRLETELAAKETQLQHTEEKYQNLLDRQELLEQRLQNQGDLDSSQKLNGSSSSSNNDEKLHQLQSEYDDLKIELTRARQREKVTDEHNARLSTTVDKLLAESNERLQSQLKERMQFLEEKNSMAQESEKLKKQLEETQSERRKLLDNIDKLKIELDNVRKELQNLKQQKSEISLNSVQSNVVNISQPIPISPDSLNRRRVLTVPTINDHLFKTSEADWDTIDQAQVINDVRLAFESSDVELTTDDEDSLYQHHHPVTNNNGATHPHTGDAQTLALALQEQLDAINNEIRLIQAEKVNAELRAEELESRVVGNSVYRLDDEDDEENDDDDGTGLTFQHHAITNGTNHHFHPQISQRYLRNSSPTTALNAHANFSGRFPPRTSSISPTAQNYKYNTAPSGMSPSQMYTLESNGYEQTTRHQSPRSFRNDFSTSSRYLKCDSSPPVTPTRTATSIRTATPHHIYQSSASIHNQYRLNTTPSRTNTLHLDDNTRHPFSNPSSRHLASLAHQDSPSPISSQNSTSGDDIYNRTQLHNKKKGLRNSLGRLFTRKPDLPDNKPNYDTLQQPTYTNHASPVPTDNNEILEPTSTSVISLSTTEFDRRLKKKQELLEEAIRNKRSFASWDGVTVVAWLELWVKMPAWYVAACRANVKSGAIMSELNEEEIQRQIGISNPLHRLKLRLAIQEVLNLTSPNGPRTSVTPLTFGEMDHEWIGNEWLPSLGLPQYRSYFMECLVDARMLEHLNKKDLSKQLRMVDSFHRTSFHYGIMVLKRVNYDKKEIERRREQSITENHDVIMWTNDRVIQWLSSISGLKDYANNLTETGVHGGLIALDETFDANALALALQIPSQQTITRQILEREFRLLIANGTDRKMDENDRAKLKRHPSLFSRKLKLKTVNGDMTHHNGNDVVSNMTPNDEP</sequence>
<feature type="compositionally biased region" description="Acidic residues" evidence="5">
    <location>
        <begin position="709"/>
        <end position="721"/>
    </location>
</feature>
<feature type="compositionally biased region" description="Low complexity" evidence="5">
    <location>
        <begin position="57"/>
        <end position="76"/>
    </location>
</feature>
<feature type="region of interest" description="Disordered" evidence="5">
    <location>
        <begin position="429"/>
        <end position="449"/>
    </location>
</feature>
<feature type="compositionally biased region" description="Low complexity" evidence="5">
    <location>
        <begin position="429"/>
        <end position="446"/>
    </location>
</feature>
<dbReference type="EMBL" id="CAJNOR010000326">
    <property type="protein sequence ID" value="CAF0880763.1"/>
    <property type="molecule type" value="Genomic_DNA"/>
</dbReference>
<dbReference type="PANTHER" id="PTHR12587">
    <property type="entry name" value="LAR INTERACTING PROTEIN LIP -RELATED PROTEIN"/>
    <property type="match status" value="1"/>
</dbReference>
<dbReference type="CDD" id="cd09565">
    <property type="entry name" value="SAM_liprin-alpha1_2_3_4_repeat2"/>
    <property type="match status" value="1"/>
</dbReference>
<feature type="region of interest" description="Disordered" evidence="5">
    <location>
        <begin position="47"/>
        <end position="76"/>
    </location>
</feature>
<dbReference type="SMART" id="SM00454">
    <property type="entry name" value="SAM"/>
    <property type="match status" value="3"/>
</dbReference>
<dbReference type="FunFam" id="1.10.150.50:FF:000002">
    <property type="entry name" value="PTPRF interacting protein alpha 1"/>
    <property type="match status" value="1"/>
</dbReference>
<dbReference type="SUPFAM" id="SSF47769">
    <property type="entry name" value="SAM/Pointed domain"/>
    <property type="match status" value="3"/>
</dbReference>
<evidence type="ECO:0000313" key="9">
    <source>
        <dbReference type="Proteomes" id="UP000663828"/>
    </source>
</evidence>
<evidence type="ECO:0000313" key="7">
    <source>
        <dbReference type="EMBL" id="CAF0880763.1"/>
    </source>
</evidence>
<feature type="compositionally biased region" description="Polar residues" evidence="5">
    <location>
        <begin position="882"/>
        <end position="891"/>
    </location>
</feature>
<dbReference type="InterPro" id="IPR013761">
    <property type="entry name" value="SAM/pointed_sf"/>
</dbReference>
<feature type="compositionally biased region" description="Low complexity" evidence="5">
    <location>
        <begin position="900"/>
        <end position="911"/>
    </location>
</feature>
<keyword evidence="2" id="KW-0677">Repeat</keyword>
<dbReference type="InterPro" id="IPR029515">
    <property type="entry name" value="Liprin"/>
</dbReference>